<dbReference type="STRING" id="595528.A0A0D2VH30"/>
<dbReference type="InterPro" id="IPR037401">
    <property type="entry name" value="SnoaL-like"/>
</dbReference>
<evidence type="ECO:0000256" key="1">
    <source>
        <dbReference type="SAM" id="SignalP"/>
    </source>
</evidence>
<organism evidence="3 4">
    <name type="scientific">Capsaspora owczarzaki (strain ATCC 30864)</name>
    <dbReference type="NCBI Taxonomy" id="595528"/>
    <lineage>
        <taxon>Eukaryota</taxon>
        <taxon>Filasterea</taxon>
        <taxon>Capsaspora</taxon>
    </lineage>
</organism>
<evidence type="ECO:0000313" key="4">
    <source>
        <dbReference type="Proteomes" id="UP000008743"/>
    </source>
</evidence>
<dbReference type="OrthoDB" id="5970825at2759"/>
<keyword evidence="1" id="KW-0732">Signal</keyword>
<feature type="domain" description="SnoaL-like" evidence="2">
    <location>
        <begin position="37"/>
        <end position="130"/>
    </location>
</feature>
<dbReference type="InParanoid" id="A0A0D2VH30"/>
<feature type="signal peptide" evidence="1">
    <location>
        <begin position="1"/>
        <end position="20"/>
    </location>
</feature>
<dbReference type="SUPFAM" id="SSF54427">
    <property type="entry name" value="NTF2-like"/>
    <property type="match status" value="1"/>
</dbReference>
<reference evidence="4" key="1">
    <citation type="submission" date="2011-02" db="EMBL/GenBank/DDBJ databases">
        <title>The Genome Sequence of Capsaspora owczarzaki ATCC 30864.</title>
        <authorList>
            <person name="Russ C."/>
            <person name="Cuomo C."/>
            <person name="Burger G."/>
            <person name="Gray M.W."/>
            <person name="Holland P.W.H."/>
            <person name="King N."/>
            <person name="Lang F.B.F."/>
            <person name="Roger A.J."/>
            <person name="Ruiz-Trillo I."/>
            <person name="Young S.K."/>
            <person name="Zeng Q."/>
            <person name="Gargeya S."/>
            <person name="Alvarado L."/>
            <person name="Berlin A."/>
            <person name="Chapman S.B."/>
            <person name="Chen Z."/>
            <person name="Freedman E."/>
            <person name="Gellesch M."/>
            <person name="Goldberg J."/>
            <person name="Griggs A."/>
            <person name="Gujja S."/>
            <person name="Heilman E."/>
            <person name="Heiman D."/>
            <person name="Howarth C."/>
            <person name="Mehta T."/>
            <person name="Neiman D."/>
            <person name="Pearson M."/>
            <person name="Roberts A."/>
            <person name="Saif S."/>
            <person name="Shea T."/>
            <person name="Shenoy N."/>
            <person name="Sisk P."/>
            <person name="Stolte C."/>
            <person name="Sykes S."/>
            <person name="White J."/>
            <person name="Yandava C."/>
            <person name="Haas B."/>
            <person name="Nusbaum C."/>
            <person name="Birren B."/>
        </authorList>
    </citation>
    <scope>NUCLEOTIDE SEQUENCE</scope>
    <source>
        <strain evidence="4">ATCC 30864</strain>
    </source>
</reference>
<protein>
    <recommendedName>
        <fullName evidence="2">SnoaL-like domain-containing protein</fullName>
    </recommendedName>
</protein>
<accession>A0A0D2VH30</accession>
<dbReference type="AlphaFoldDB" id="A0A0D2VH30"/>
<proteinExistence type="predicted"/>
<dbReference type="PANTHER" id="PTHR31664:SF8">
    <property type="entry name" value="DUF4440 DOMAIN-CONTAINING PROTEIN"/>
    <property type="match status" value="1"/>
</dbReference>
<dbReference type="PhylomeDB" id="A0A0D2VH30"/>
<sequence>MRQAILLTALLLACATTTFAANDPVLYNAIAAANKIFMSLFAQGNGAAIGQLYTPDAHLLPPGAPTIEGQANIGNFFAGAHASGVAQAVFDIVEVGYLHGDALAYERSNYTFYSSTGSVLDVGKYVVIWRNVTGHMYLYTGE</sequence>
<gene>
    <name evidence="3" type="ORF">CAOG_000745</name>
</gene>
<evidence type="ECO:0000313" key="3">
    <source>
        <dbReference type="EMBL" id="KJE89232.1"/>
    </source>
</evidence>
<dbReference type="EMBL" id="KE346360">
    <property type="protein sequence ID" value="KJE89232.1"/>
    <property type="molecule type" value="Genomic_DNA"/>
</dbReference>
<dbReference type="Pfam" id="PF12680">
    <property type="entry name" value="SnoaL_2"/>
    <property type="match status" value="1"/>
</dbReference>
<keyword evidence="4" id="KW-1185">Reference proteome</keyword>
<name>A0A0D2VH30_CAPO3</name>
<evidence type="ECO:0000259" key="2">
    <source>
        <dbReference type="Pfam" id="PF12680"/>
    </source>
</evidence>
<dbReference type="Gene3D" id="3.10.450.50">
    <property type="match status" value="1"/>
</dbReference>
<dbReference type="Proteomes" id="UP000008743">
    <property type="component" value="Unassembled WGS sequence"/>
</dbReference>
<feature type="chain" id="PRO_5002253578" description="SnoaL-like domain-containing protein" evidence="1">
    <location>
        <begin position="21"/>
        <end position="142"/>
    </location>
</feature>
<dbReference type="PANTHER" id="PTHR31664">
    <property type="entry name" value="PROTEIN CBG16427"/>
    <property type="match status" value="1"/>
</dbReference>
<dbReference type="InterPro" id="IPR032710">
    <property type="entry name" value="NTF2-like_dom_sf"/>
</dbReference>
<dbReference type="eggNOG" id="ENOG502S6UA">
    <property type="taxonomic scope" value="Eukaryota"/>
</dbReference>